<evidence type="ECO:0000256" key="2">
    <source>
        <dbReference type="ARBA" id="ARBA00001946"/>
    </source>
</evidence>
<evidence type="ECO:0000256" key="12">
    <source>
        <dbReference type="RuleBase" id="RU003465"/>
    </source>
</evidence>
<keyword evidence="9" id="KW-0464">Manganese</keyword>
<organism evidence="15 16">
    <name type="scientific">Spirodela intermedia</name>
    <name type="common">Intermediate duckweed</name>
    <dbReference type="NCBI Taxonomy" id="51605"/>
    <lineage>
        <taxon>Eukaryota</taxon>
        <taxon>Viridiplantae</taxon>
        <taxon>Streptophyta</taxon>
        <taxon>Embryophyta</taxon>
        <taxon>Tracheophyta</taxon>
        <taxon>Spermatophyta</taxon>
        <taxon>Magnoliopsida</taxon>
        <taxon>Liliopsida</taxon>
        <taxon>Araceae</taxon>
        <taxon>Lemnoideae</taxon>
        <taxon>Spirodela</taxon>
    </lineage>
</organism>
<comment type="catalytic activity">
    <reaction evidence="10">
        <text>O-phospho-L-seryl-[protein] + H2O = L-seryl-[protein] + phosphate</text>
        <dbReference type="Rhea" id="RHEA:20629"/>
        <dbReference type="Rhea" id="RHEA-COMP:9863"/>
        <dbReference type="Rhea" id="RHEA-COMP:11604"/>
        <dbReference type="ChEBI" id="CHEBI:15377"/>
        <dbReference type="ChEBI" id="CHEBI:29999"/>
        <dbReference type="ChEBI" id="CHEBI:43474"/>
        <dbReference type="ChEBI" id="CHEBI:83421"/>
        <dbReference type="EC" id="3.1.3.16"/>
    </reaction>
</comment>
<evidence type="ECO:0000256" key="3">
    <source>
        <dbReference type="ARBA" id="ARBA00006702"/>
    </source>
</evidence>
<feature type="region of interest" description="Disordered" evidence="13">
    <location>
        <begin position="1"/>
        <end position="91"/>
    </location>
</feature>
<keyword evidence="16" id="KW-1185">Reference proteome</keyword>
<proteinExistence type="inferred from homology"/>
<comment type="cofactor">
    <cofactor evidence="2">
        <name>Mg(2+)</name>
        <dbReference type="ChEBI" id="CHEBI:18420"/>
    </cofactor>
</comment>
<dbReference type="Proteomes" id="UP000663760">
    <property type="component" value="Chromosome 15"/>
</dbReference>
<evidence type="ECO:0000256" key="5">
    <source>
        <dbReference type="ARBA" id="ARBA00022723"/>
    </source>
</evidence>
<reference evidence="15" key="1">
    <citation type="submission" date="2020-02" db="EMBL/GenBank/DDBJ databases">
        <authorList>
            <person name="Scholz U."/>
            <person name="Mascher M."/>
            <person name="Fiebig A."/>
        </authorList>
    </citation>
    <scope>NUCLEOTIDE SEQUENCE</scope>
</reference>
<accession>A0A7I8LHD1</accession>
<dbReference type="PROSITE" id="PS01032">
    <property type="entry name" value="PPM_1"/>
    <property type="match status" value="1"/>
</dbReference>
<dbReference type="InterPro" id="IPR001932">
    <property type="entry name" value="PPM-type_phosphatase-like_dom"/>
</dbReference>
<keyword evidence="5" id="KW-0479">Metal-binding</keyword>
<dbReference type="Gene3D" id="3.60.40.10">
    <property type="entry name" value="PPM-type phosphatase domain"/>
    <property type="match status" value="1"/>
</dbReference>
<dbReference type="GO" id="GO:0046872">
    <property type="term" value="F:metal ion binding"/>
    <property type="evidence" value="ECO:0007669"/>
    <property type="project" value="UniProtKB-KW"/>
</dbReference>
<dbReference type="Pfam" id="PF00481">
    <property type="entry name" value="PP2C"/>
    <property type="match status" value="1"/>
</dbReference>
<comment type="catalytic activity">
    <reaction evidence="11">
        <text>O-phospho-L-threonyl-[protein] + H2O = L-threonyl-[protein] + phosphate</text>
        <dbReference type="Rhea" id="RHEA:47004"/>
        <dbReference type="Rhea" id="RHEA-COMP:11060"/>
        <dbReference type="Rhea" id="RHEA-COMP:11605"/>
        <dbReference type="ChEBI" id="CHEBI:15377"/>
        <dbReference type="ChEBI" id="CHEBI:30013"/>
        <dbReference type="ChEBI" id="CHEBI:43474"/>
        <dbReference type="ChEBI" id="CHEBI:61977"/>
        <dbReference type="EC" id="3.1.3.16"/>
    </reaction>
</comment>
<feature type="domain" description="PPM-type phosphatase" evidence="14">
    <location>
        <begin position="96"/>
        <end position="342"/>
    </location>
</feature>
<dbReference type="InterPro" id="IPR000222">
    <property type="entry name" value="PP2C_BS"/>
</dbReference>
<dbReference type="FunFam" id="3.60.40.10:FF:000291">
    <property type="entry name" value="Protein phosphatase 2C 50"/>
    <property type="match status" value="1"/>
</dbReference>
<comment type="similarity">
    <text evidence="3 12">Belongs to the PP2C family.</text>
</comment>
<evidence type="ECO:0000256" key="13">
    <source>
        <dbReference type="SAM" id="MobiDB-lite"/>
    </source>
</evidence>
<protein>
    <recommendedName>
        <fullName evidence="4">protein-serine/threonine phosphatase</fullName>
        <ecNumber evidence="4">3.1.3.16</ecNumber>
    </recommendedName>
</protein>
<feature type="compositionally biased region" description="Low complexity" evidence="13">
    <location>
        <begin position="7"/>
        <end position="17"/>
    </location>
</feature>
<evidence type="ECO:0000313" key="16">
    <source>
        <dbReference type="Proteomes" id="UP000663760"/>
    </source>
</evidence>
<evidence type="ECO:0000256" key="6">
    <source>
        <dbReference type="ARBA" id="ARBA00022801"/>
    </source>
</evidence>
<dbReference type="OrthoDB" id="10264738at2759"/>
<dbReference type="SMART" id="SM00332">
    <property type="entry name" value="PP2Cc"/>
    <property type="match status" value="1"/>
</dbReference>
<dbReference type="PANTHER" id="PTHR47992">
    <property type="entry name" value="PROTEIN PHOSPHATASE"/>
    <property type="match status" value="1"/>
</dbReference>
<keyword evidence="8 12" id="KW-0904">Protein phosphatase</keyword>
<evidence type="ECO:0000256" key="10">
    <source>
        <dbReference type="ARBA" id="ARBA00047761"/>
    </source>
</evidence>
<dbReference type="EC" id="3.1.3.16" evidence="4"/>
<evidence type="ECO:0000256" key="1">
    <source>
        <dbReference type="ARBA" id="ARBA00001936"/>
    </source>
</evidence>
<evidence type="ECO:0000256" key="4">
    <source>
        <dbReference type="ARBA" id="ARBA00013081"/>
    </source>
</evidence>
<sequence length="354" mass="37033">METEGASTMRSRPSTGSTRRRRAVSSLSIRGRSGNGGDGEDFSESATEPGSSFESWSSSSSSSSLSSSSATSPKSDSDRTRLAAEAGPGDAVPCVSHGSVSVIGRRREMEDAVTLAPAFLSLGGPRYDFFGVFDGHGGASMETRSVVSEMEWREAMETCFLKVDEEVTARAITGSDSERMVGSTALVAVVGVACIMVANCGDSRAVLSRGGVPVPLSSDHKPGRPDERERVEAAGGRVFDWGGLRVCGVLATSRSIGDHYLKPYVIPDPEVTVTARTEADEFLILGSDGLWDVVPNELACAVARRSLASGRAPGAEAAAALLVKLAIFRGSADNVTAVVVELRRPRPTPRGGCS</sequence>
<dbReference type="InterPro" id="IPR015655">
    <property type="entry name" value="PP2C"/>
</dbReference>
<evidence type="ECO:0000256" key="11">
    <source>
        <dbReference type="ARBA" id="ARBA00048336"/>
    </source>
</evidence>
<keyword evidence="6 12" id="KW-0378">Hydrolase</keyword>
<dbReference type="CDD" id="cd00143">
    <property type="entry name" value="PP2Cc"/>
    <property type="match status" value="1"/>
</dbReference>
<evidence type="ECO:0000256" key="8">
    <source>
        <dbReference type="ARBA" id="ARBA00022912"/>
    </source>
</evidence>
<feature type="compositionally biased region" description="Low complexity" evidence="13">
    <location>
        <begin position="51"/>
        <end position="74"/>
    </location>
</feature>
<evidence type="ECO:0000256" key="7">
    <source>
        <dbReference type="ARBA" id="ARBA00022842"/>
    </source>
</evidence>
<name>A0A7I8LHD1_SPIIN</name>
<dbReference type="InterPro" id="IPR036457">
    <property type="entry name" value="PPM-type-like_dom_sf"/>
</dbReference>
<dbReference type="PROSITE" id="PS51746">
    <property type="entry name" value="PPM_2"/>
    <property type="match status" value="1"/>
</dbReference>
<comment type="cofactor">
    <cofactor evidence="1">
        <name>Mn(2+)</name>
        <dbReference type="ChEBI" id="CHEBI:29035"/>
    </cofactor>
</comment>
<keyword evidence="7" id="KW-0460">Magnesium</keyword>
<dbReference type="SUPFAM" id="SSF81606">
    <property type="entry name" value="PP2C-like"/>
    <property type="match status" value="1"/>
</dbReference>
<gene>
    <name evidence="15" type="ORF">SI8410_15019343</name>
</gene>
<dbReference type="EMBL" id="LR746278">
    <property type="protein sequence ID" value="CAA7408665.1"/>
    <property type="molecule type" value="Genomic_DNA"/>
</dbReference>
<evidence type="ECO:0000256" key="9">
    <source>
        <dbReference type="ARBA" id="ARBA00023211"/>
    </source>
</evidence>
<dbReference type="AlphaFoldDB" id="A0A7I8LHD1"/>
<evidence type="ECO:0000313" key="15">
    <source>
        <dbReference type="EMBL" id="CAA7408665.1"/>
    </source>
</evidence>
<evidence type="ECO:0000259" key="14">
    <source>
        <dbReference type="PROSITE" id="PS51746"/>
    </source>
</evidence>
<dbReference type="GO" id="GO:0004722">
    <property type="term" value="F:protein serine/threonine phosphatase activity"/>
    <property type="evidence" value="ECO:0007669"/>
    <property type="project" value="UniProtKB-EC"/>
</dbReference>